<keyword evidence="7" id="KW-0472">Membrane</keyword>
<reference evidence="9" key="2">
    <citation type="journal article" date="2023" name="Microbiome">
        <title>Synthase-selected sorting approach identifies a beta-lactone synthase in a nudibranch symbiotic bacterium.</title>
        <authorList>
            <person name="Dzunkova M."/>
            <person name="La Clair J.J."/>
            <person name="Tyml T."/>
            <person name="Doud D."/>
            <person name="Schulz F."/>
            <person name="Piquer-Esteban S."/>
            <person name="Porcel Sanchis D."/>
            <person name="Osborn A."/>
            <person name="Robinson D."/>
            <person name="Louie K.B."/>
            <person name="Bowen B.P."/>
            <person name="Bowers R.M."/>
            <person name="Lee J."/>
            <person name="Arnau V."/>
            <person name="Diaz-Villanueva W."/>
            <person name="Stepanauskas R."/>
            <person name="Gosliner T."/>
            <person name="Date S.V."/>
            <person name="Northen T.R."/>
            <person name="Cheng J.F."/>
            <person name="Burkart M.D."/>
            <person name="Woyke T."/>
        </authorList>
    </citation>
    <scope>NUCLEOTIDE SEQUENCE</scope>
    <source>
        <strain evidence="9">Df01</strain>
    </source>
</reference>
<evidence type="ECO:0000256" key="3">
    <source>
        <dbReference type="ARBA" id="ARBA00019077"/>
    </source>
</evidence>
<comment type="function">
    <text evidence="7">Involved in lipopolysaccharide (LPS) biosynthesis. Catalyzes the transfer of 3-deoxy-D-manno-octulosonate (Kdo) residue(s) from CMP-Kdo to lipid IV(A), the tetraacyldisaccharide-1,4'-bisphosphate precursor of lipid A.</text>
</comment>
<comment type="catalytic activity">
    <reaction evidence="6 7">
        <text>lipid IVA (E. coli) + CMP-3-deoxy-beta-D-manno-octulosonate = alpha-Kdo-(2-&gt;6)-lipid IVA (E. coli) + CMP + H(+)</text>
        <dbReference type="Rhea" id="RHEA:28066"/>
        <dbReference type="ChEBI" id="CHEBI:15378"/>
        <dbReference type="ChEBI" id="CHEBI:58603"/>
        <dbReference type="ChEBI" id="CHEBI:60364"/>
        <dbReference type="ChEBI" id="CHEBI:60377"/>
        <dbReference type="ChEBI" id="CHEBI:85987"/>
        <dbReference type="EC" id="2.4.99.12"/>
    </reaction>
</comment>
<keyword evidence="7" id="KW-0448">Lipopolysaccharide biosynthesis</keyword>
<comment type="subcellular location">
    <subcellularLocation>
        <location evidence="7">Cell membrane</location>
    </subcellularLocation>
</comment>
<dbReference type="SUPFAM" id="SSF53756">
    <property type="entry name" value="UDP-Glycosyltransferase/glycogen phosphorylase"/>
    <property type="match status" value="1"/>
</dbReference>
<dbReference type="Pfam" id="PF04413">
    <property type="entry name" value="Glycos_transf_N"/>
    <property type="match status" value="1"/>
</dbReference>
<feature type="domain" description="3-deoxy-D-manno-octulosonic-acid transferase N-terminal" evidence="8">
    <location>
        <begin position="29"/>
        <end position="204"/>
    </location>
</feature>
<dbReference type="InterPro" id="IPR039901">
    <property type="entry name" value="Kdotransferase"/>
</dbReference>
<organism evidence="9 10">
    <name type="scientific">Candidatus Doriopsillibacter californiensis</name>
    <dbReference type="NCBI Taxonomy" id="2970740"/>
    <lineage>
        <taxon>Bacteria</taxon>
        <taxon>Pseudomonadati</taxon>
        <taxon>Pseudomonadota</taxon>
        <taxon>Gammaproteobacteria</taxon>
        <taxon>Candidatus Tethybacterales</taxon>
        <taxon>Candidatus Persebacteraceae</taxon>
        <taxon>Candidatus Doriopsillibacter</taxon>
    </lineage>
</organism>
<dbReference type="EC" id="2.4.99.12" evidence="2 7"/>
<comment type="similarity">
    <text evidence="7">Belongs to the glycosyltransferase group 1 family.</text>
</comment>
<dbReference type="Proteomes" id="UP001168167">
    <property type="component" value="Unassembled WGS sequence"/>
</dbReference>
<reference evidence="9" key="1">
    <citation type="submission" date="2022-08" db="EMBL/GenBank/DDBJ databases">
        <authorList>
            <person name="Dzunkova M."/>
            <person name="La Clair J."/>
            <person name="Tyml T."/>
            <person name="Doud D."/>
            <person name="Schulz F."/>
            <person name="Piquer S."/>
            <person name="Porcel Sanchis D."/>
            <person name="Osborn A."/>
            <person name="Robinson D."/>
            <person name="Louie K.B."/>
            <person name="Bowen B.P."/>
            <person name="Bowers R."/>
            <person name="Lee J."/>
            <person name="Arnau Llombart V."/>
            <person name="Diaz Villanueva W."/>
            <person name="Gosliner T."/>
            <person name="Northen T."/>
            <person name="Cheng J.-F."/>
            <person name="Burkart M.D."/>
            <person name="Woyke T."/>
        </authorList>
    </citation>
    <scope>NUCLEOTIDE SEQUENCE</scope>
    <source>
        <strain evidence="9">Df01</strain>
    </source>
</reference>
<dbReference type="PANTHER" id="PTHR42755">
    <property type="entry name" value="3-DEOXY-MANNO-OCTULOSONATE CYTIDYLYLTRANSFERASE"/>
    <property type="match status" value="1"/>
</dbReference>
<dbReference type="InterPro" id="IPR007507">
    <property type="entry name" value="Glycos_transf_N"/>
</dbReference>
<keyword evidence="10" id="KW-1185">Reference proteome</keyword>
<protein>
    <recommendedName>
        <fullName evidence="3 7">3-deoxy-D-manno-octulosonic acid transferase</fullName>
        <shortName evidence="7">Kdo transferase</shortName>
        <ecNumber evidence="2 7">2.4.99.12</ecNumber>
    </recommendedName>
    <alternativeName>
        <fullName evidence="5 7">Lipid IV(A) 3-deoxy-D-manno-octulosonic acid transferase</fullName>
    </alternativeName>
</protein>
<sequence length="433" mass="47779">MSPARLLYSAVVYAAVPYALWRLARRGGSWRQLFGWAPPSLTNAPVVWLHAVSVGEATAAAGLIDELKKTGCNLTLTHTTAAGGDWLRRHHGDSATICALPLDLPGATTRFIRRIRPQLAIIMEAEYWPNLLTAAQHSGARLLLANARLGHTNARRYTFPLIKQLMYEMVARFDTIAAQTCADARRLIFFGGRCVHTLGNLKFDRTIDAKQTQVGKNWKQQQSCGKSILLIAGTRAGEEKLLLDAMTDDFLANYYIIWAPRHPPRGDEIAALLRTRKLSLGRRTTGDEPDATQQIYLADTLGEMDTWYACCDVALIGGSFLPFGGQNPIEAMAAGVAAIVGPHTDNYTILVRQAVRQEALHQVATPAAAVQQAQRLLTNNVIRQRSAQMSQALCARHRGALQKHITLALDLLNPYPIPKFDDEKYSTNKKHDA</sequence>
<dbReference type="Gene3D" id="3.40.50.2000">
    <property type="entry name" value="Glycogen Phosphorylase B"/>
    <property type="match status" value="1"/>
</dbReference>
<evidence type="ECO:0000256" key="7">
    <source>
        <dbReference type="RuleBase" id="RU365103"/>
    </source>
</evidence>
<evidence type="ECO:0000256" key="4">
    <source>
        <dbReference type="ARBA" id="ARBA00022679"/>
    </source>
</evidence>
<evidence type="ECO:0000256" key="6">
    <source>
        <dbReference type="ARBA" id="ARBA00049183"/>
    </source>
</evidence>
<keyword evidence="4 7" id="KW-0808">Transferase</keyword>
<evidence type="ECO:0000256" key="1">
    <source>
        <dbReference type="ARBA" id="ARBA00004713"/>
    </source>
</evidence>
<gene>
    <name evidence="9" type="ORF">NQX30_06175</name>
</gene>
<name>A0ABT7QMM1_9GAMM</name>
<evidence type="ECO:0000313" key="9">
    <source>
        <dbReference type="EMBL" id="MDM5147954.1"/>
    </source>
</evidence>
<dbReference type="EMBL" id="JANQAO010000003">
    <property type="protein sequence ID" value="MDM5147954.1"/>
    <property type="molecule type" value="Genomic_DNA"/>
</dbReference>
<evidence type="ECO:0000256" key="5">
    <source>
        <dbReference type="ARBA" id="ARBA00031445"/>
    </source>
</evidence>
<keyword evidence="7" id="KW-1003">Cell membrane</keyword>
<comment type="pathway">
    <text evidence="1 7">Bacterial outer membrane biogenesis; LPS core biosynthesis.</text>
</comment>
<dbReference type="GO" id="GO:0016740">
    <property type="term" value="F:transferase activity"/>
    <property type="evidence" value="ECO:0007669"/>
    <property type="project" value="UniProtKB-KW"/>
</dbReference>
<evidence type="ECO:0000313" key="10">
    <source>
        <dbReference type="Proteomes" id="UP001168167"/>
    </source>
</evidence>
<comment type="caution">
    <text evidence="9">The sequence shown here is derived from an EMBL/GenBank/DDBJ whole genome shotgun (WGS) entry which is preliminary data.</text>
</comment>
<dbReference type="InterPro" id="IPR038107">
    <property type="entry name" value="Glycos_transf_N_sf"/>
</dbReference>
<dbReference type="Gene3D" id="3.40.50.11720">
    <property type="entry name" value="3-Deoxy-D-manno-octulosonic-acid transferase, N-terminal domain"/>
    <property type="match status" value="1"/>
</dbReference>
<proteinExistence type="inferred from homology"/>
<evidence type="ECO:0000259" key="8">
    <source>
        <dbReference type="Pfam" id="PF04413"/>
    </source>
</evidence>
<dbReference type="PANTHER" id="PTHR42755:SF1">
    <property type="entry name" value="3-DEOXY-D-MANNO-OCTULOSONIC ACID TRANSFERASE, MITOCHONDRIAL-RELATED"/>
    <property type="match status" value="1"/>
</dbReference>
<accession>A0ABT7QMM1</accession>
<evidence type="ECO:0000256" key="2">
    <source>
        <dbReference type="ARBA" id="ARBA00012621"/>
    </source>
</evidence>